<dbReference type="EMBL" id="JAKJXP020000047">
    <property type="protein sequence ID" value="KAK7751603.1"/>
    <property type="molecule type" value="Genomic_DNA"/>
</dbReference>
<feature type="region of interest" description="Disordered" evidence="1">
    <location>
        <begin position="373"/>
        <end position="393"/>
    </location>
</feature>
<accession>A0AAN9UPS4</accession>
<keyword evidence="3" id="KW-1185">Reference proteome</keyword>
<evidence type="ECO:0000256" key="1">
    <source>
        <dbReference type="SAM" id="MobiDB-lite"/>
    </source>
</evidence>
<feature type="compositionally biased region" description="Gly residues" evidence="1">
    <location>
        <begin position="380"/>
        <end position="389"/>
    </location>
</feature>
<evidence type="ECO:0000313" key="2">
    <source>
        <dbReference type="EMBL" id="KAK7751603.1"/>
    </source>
</evidence>
<dbReference type="InterPro" id="IPR025533">
    <property type="entry name" value="DUF4419"/>
</dbReference>
<feature type="compositionally biased region" description="Acidic residues" evidence="1">
    <location>
        <begin position="129"/>
        <end position="141"/>
    </location>
</feature>
<feature type="compositionally biased region" description="Low complexity" evidence="1">
    <location>
        <begin position="179"/>
        <end position="189"/>
    </location>
</feature>
<feature type="region of interest" description="Disordered" evidence="1">
    <location>
        <begin position="129"/>
        <end position="209"/>
    </location>
</feature>
<name>A0AAN9UPS4_9PEZI</name>
<proteinExistence type="predicted"/>
<dbReference type="PANTHER" id="PTHR31252">
    <property type="entry name" value="DUF4419 DOMAIN-CONTAINING PROTEIN"/>
    <property type="match status" value="1"/>
</dbReference>
<comment type="caution">
    <text evidence="2">The sequence shown here is derived from an EMBL/GenBank/DDBJ whole genome shotgun (WGS) entry which is preliminary data.</text>
</comment>
<protein>
    <submittedName>
        <fullName evidence="2">Uncharacterized protein</fullName>
    </submittedName>
</protein>
<evidence type="ECO:0000313" key="3">
    <source>
        <dbReference type="Proteomes" id="UP001320420"/>
    </source>
</evidence>
<reference evidence="2 3" key="1">
    <citation type="submission" date="2024-02" db="EMBL/GenBank/DDBJ databases">
        <title>De novo assembly and annotation of 12 fungi associated with fruit tree decline syndrome in Ontario, Canada.</title>
        <authorList>
            <person name="Sulman M."/>
            <person name="Ellouze W."/>
            <person name="Ilyukhin E."/>
        </authorList>
    </citation>
    <scope>NUCLEOTIDE SEQUENCE [LARGE SCALE GENOMIC DNA]</scope>
    <source>
        <strain evidence="2 3">M11/M66-122</strain>
    </source>
</reference>
<gene>
    <name evidence="2" type="ORF">SLS62_006428</name>
</gene>
<dbReference type="PANTHER" id="PTHR31252:SF11">
    <property type="entry name" value="DUF4419 DOMAIN-CONTAINING PROTEIN"/>
    <property type="match status" value="1"/>
</dbReference>
<dbReference type="Proteomes" id="UP001320420">
    <property type="component" value="Unassembled WGS sequence"/>
</dbReference>
<feature type="region of interest" description="Disordered" evidence="1">
    <location>
        <begin position="1"/>
        <end position="21"/>
    </location>
</feature>
<dbReference type="AlphaFoldDB" id="A0AAN9UPS4"/>
<sequence length="473" mass="51460">MPVTVEPSPHGPRSWTGRKFRQASSPEALLAHTLTDEAAPPPGLRSASSAAAATTAARQLIQSSFAGLRRDDRVYATKNGFVHACMEAYNEHHRLVIRPEDVWFAILTQLGCYVNAHAEELRDILLVSDDDDDDTDTESENSDNSSDNDNNHSAPHDQGVLSGSVGGGRSSGRDRGDPQRQQQQQQQQQKQRKRQHLHIEADLSGGMGTGTGIDHGRMAHAMTKLMQRRFRDGEDLRAWVQPAFTTTTKVDQAVASVVFMGAMQRYFTYSWGTRCGIPSATLLGLESDWTRVRQRAERLARFGPECARWLRLLRPVLDGFVRCFRDPAGQAARSFWQAVCDEHVPNGSGATTYSGWVTAFCFWDEAGRCLHGEEKKKKGGGGGEAGAGADGSDVEPVRLTRSQLPIGFTKVPVTLLDDGLAIPAEMVAGSVAMRASASGPVGSSLRGGGDLPSSGRPVIDTIQPEVGWFMYKT</sequence>
<organism evidence="2 3">
    <name type="scientific">Diatrype stigma</name>
    <dbReference type="NCBI Taxonomy" id="117547"/>
    <lineage>
        <taxon>Eukaryota</taxon>
        <taxon>Fungi</taxon>
        <taxon>Dikarya</taxon>
        <taxon>Ascomycota</taxon>
        <taxon>Pezizomycotina</taxon>
        <taxon>Sordariomycetes</taxon>
        <taxon>Xylariomycetidae</taxon>
        <taxon>Xylariales</taxon>
        <taxon>Diatrypaceae</taxon>
        <taxon>Diatrype</taxon>
    </lineage>
</organism>
<dbReference type="Pfam" id="PF14388">
    <property type="entry name" value="DUF4419"/>
    <property type="match status" value="2"/>
</dbReference>